<organism evidence="9 10">
    <name type="scientific">Brockia lithotrophica</name>
    <dbReference type="NCBI Taxonomy" id="933949"/>
    <lineage>
        <taxon>Bacteria</taxon>
        <taxon>Bacillati</taxon>
        <taxon>Bacillota</taxon>
        <taxon>Bacilli</taxon>
        <taxon>Bacillales</taxon>
        <taxon>Bacillales Family X. Incertae Sedis</taxon>
        <taxon>Brockia</taxon>
    </lineage>
</organism>
<dbReference type="FunFam" id="2.40.50.140:FF:000097">
    <property type="entry name" value="23S rRNA (uracil(1939)-C(5))-methyltransferase RlmD"/>
    <property type="match status" value="1"/>
</dbReference>
<dbReference type="PROSITE" id="PS50926">
    <property type="entry name" value="TRAM"/>
    <property type="match status" value="1"/>
</dbReference>
<evidence type="ECO:0000313" key="9">
    <source>
        <dbReference type="EMBL" id="RKQ84730.1"/>
    </source>
</evidence>
<comment type="similarity">
    <text evidence="6">Belongs to the class I-like SAM-binding methyltransferase superfamily. RNA M5U methyltransferase family.</text>
</comment>
<keyword evidence="2 6" id="KW-0489">Methyltransferase</keyword>
<evidence type="ECO:0000256" key="6">
    <source>
        <dbReference type="PROSITE-ProRule" id="PRU01024"/>
    </source>
</evidence>
<keyword evidence="10" id="KW-1185">Reference proteome</keyword>
<dbReference type="GO" id="GO:0070041">
    <property type="term" value="F:rRNA (uridine-C5-)-methyltransferase activity"/>
    <property type="evidence" value="ECO:0007669"/>
    <property type="project" value="UniProtKB-ARBA"/>
</dbReference>
<dbReference type="Proteomes" id="UP000267019">
    <property type="component" value="Unassembled WGS sequence"/>
</dbReference>
<dbReference type="Pfam" id="PF05958">
    <property type="entry name" value="tRNA_U5-meth_tr"/>
    <property type="match status" value="1"/>
</dbReference>
<evidence type="ECO:0000256" key="3">
    <source>
        <dbReference type="ARBA" id="ARBA00022679"/>
    </source>
</evidence>
<dbReference type="InterPro" id="IPR012340">
    <property type="entry name" value="NA-bd_OB-fold"/>
</dbReference>
<dbReference type="AlphaFoldDB" id="A0A660L0F5"/>
<dbReference type="PROSITE" id="PS01230">
    <property type="entry name" value="TRMA_1"/>
    <property type="match status" value="1"/>
</dbReference>
<dbReference type="InterPro" id="IPR002792">
    <property type="entry name" value="TRAM_dom"/>
</dbReference>
<reference evidence="9 10" key="1">
    <citation type="submission" date="2018-10" db="EMBL/GenBank/DDBJ databases">
        <title>Genomic Encyclopedia of Type Strains, Phase IV (KMG-IV): sequencing the most valuable type-strain genomes for metagenomic binning, comparative biology and taxonomic classification.</title>
        <authorList>
            <person name="Goeker M."/>
        </authorList>
    </citation>
    <scope>NUCLEOTIDE SEQUENCE [LARGE SCALE GENOMIC DNA]</scope>
    <source>
        <strain evidence="9 10">DSM 22653</strain>
    </source>
</reference>
<feature type="binding site" evidence="6">
    <location>
        <position position="280"/>
    </location>
    <ligand>
        <name>S-adenosyl-L-methionine</name>
        <dbReference type="ChEBI" id="CHEBI:59789"/>
    </ligand>
</feature>
<dbReference type="CDD" id="cd02440">
    <property type="entry name" value="AdoMet_MTases"/>
    <property type="match status" value="1"/>
</dbReference>
<keyword evidence="1" id="KW-0408">Iron</keyword>
<dbReference type="InterPro" id="IPR029063">
    <property type="entry name" value="SAM-dependent_MTases_sf"/>
</dbReference>
<feature type="active site" evidence="7">
    <location>
        <position position="405"/>
    </location>
</feature>
<keyword evidence="3 6" id="KW-0808">Transferase</keyword>
<dbReference type="FunFam" id="3.40.50.150:FF:000009">
    <property type="entry name" value="23S rRNA (Uracil(1939)-C(5))-methyltransferase RlmD"/>
    <property type="match status" value="1"/>
</dbReference>
<dbReference type="Gene3D" id="2.40.50.1070">
    <property type="match status" value="1"/>
</dbReference>
<dbReference type="SUPFAM" id="SSF50249">
    <property type="entry name" value="Nucleic acid-binding proteins"/>
    <property type="match status" value="1"/>
</dbReference>
<feature type="binding site" evidence="6">
    <location>
        <position position="330"/>
    </location>
    <ligand>
        <name>S-adenosyl-L-methionine</name>
        <dbReference type="ChEBI" id="CHEBI:59789"/>
    </ligand>
</feature>
<evidence type="ECO:0000313" key="10">
    <source>
        <dbReference type="Proteomes" id="UP000267019"/>
    </source>
</evidence>
<feature type="binding site" evidence="6">
    <location>
        <position position="309"/>
    </location>
    <ligand>
        <name>S-adenosyl-L-methionine</name>
        <dbReference type="ChEBI" id="CHEBI:59789"/>
    </ligand>
</feature>
<dbReference type="PROSITE" id="PS51687">
    <property type="entry name" value="SAM_MT_RNA_M5U"/>
    <property type="match status" value="1"/>
</dbReference>
<keyword evidence="1" id="KW-0479">Metal-binding</keyword>
<keyword evidence="1" id="KW-0004">4Fe-4S</keyword>
<dbReference type="Gene3D" id="2.40.50.140">
    <property type="entry name" value="Nucleic acid-binding proteins"/>
    <property type="match status" value="1"/>
</dbReference>
<dbReference type="PANTHER" id="PTHR11061:SF30">
    <property type="entry name" value="TRNA (URACIL(54)-C(5))-METHYLTRANSFERASE"/>
    <property type="match status" value="1"/>
</dbReference>
<dbReference type="GO" id="GO:0051539">
    <property type="term" value="F:4 iron, 4 sulfur cluster binding"/>
    <property type="evidence" value="ECO:0007669"/>
    <property type="project" value="UniProtKB-KW"/>
</dbReference>
<gene>
    <name evidence="9" type="ORF">C7438_1224</name>
</gene>
<keyword evidence="5" id="KW-0411">Iron-sulfur</keyword>
<dbReference type="InterPro" id="IPR010280">
    <property type="entry name" value="U5_MeTrfase_fam"/>
</dbReference>
<keyword evidence="4 6" id="KW-0949">S-adenosyl-L-methionine</keyword>
<dbReference type="GO" id="GO:0070475">
    <property type="term" value="P:rRNA base methylation"/>
    <property type="evidence" value="ECO:0007669"/>
    <property type="project" value="TreeGrafter"/>
</dbReference>
<evidence type="ECO:0000256" key="1">
    <source>
        <dbReference type="ARBA" id="ARBA00022485"/>
    </source>
</evidence>
<dbReference type="NCBIfam" id="TIGR00479">
    <property type="entry name" value="rumA"/>
    <property type="match status" value="1"/>
</dbReference>
<dbReference type="FunFam" id="2.40.50.1070:FF:000003">
    <property type="entry name" value="23S rRNA (Uracil-5-)-methyltransferase RumA"/>
    <property type="match status" value="1"/>
</dbReference>
<evidence type="ECO:0000256" key="2">
    <source>
        <dbReference type="ARBA" id="ARBA00022603"/>
    </source>
</evidence>
<evidence type="ECO:0000259" key="8">
    <source>
        <dbReference type="PROSITE" id="PS50926"/>
    </source>
</evidence>
<dbReference type="InterPro" id="IPR030390">
    <property type="entry name" value="MeTrfase_TrmA_AS"/>
</dbReference>
<dbReference type="SUPFAM" id="SSF53335">
    <property type="entry name" value="S-adenosyl-L-methionine-dependent methyltransferases"/>
    <property type="match status" value="1"/>
</dbReference>
<evidence type="ECO:0000256" key="7">
    <source>
        <dbReference type="PROSITE-ProRule" id="PRU10015"/>
    </source>
</evidence>
<dbReference type="Pfam" id="PF01938">
    <property type="entry name" value="TRAM"/>
    <property type="match status" value="1"/>
</dbReference>
<feature type="domain" description="TRAM" evidence="8">
    <location>
        <begin position="1"/>
        <end position="56"/>
    </location>
</feature>
<dbReference type="PROSITE" id="PS01231">
    <property type="entry name" value="TRMA_2"/>
    <property type="match status" value="1"/>
</dbReference>
<comment type="caution">
    <text evidence="9">The sequence shown here is derived from an EMBL/GenBank/DDBJ whole genome shotgun (WGS) entry which is preliminary data.</text>
</comment>
<evidence type="ECO:0000256" key="5">
    <source>
        <dbReference type="ARBA" id="ARBA00023014"/>
    </source>
</evidence>
<accession>A0A660L0F5</accession>
<feature type="binding site" evidence="6">
    <location>
        <position position="378"/>
    </location>
    <ligand>
        <name>S-adenosyl-L-methionine</name>
        <dbReference type="ChEBI" id="CHEBI:59789"/>
    </ligand>
</feature>
<dbReference type="Gene3D" id="3.40.50.150">
    <property type="entry name" value="Vaccinia Virus protein VP39"/>
    <property type="match status" value="1"/>
</dbReference>
<dbReference type="InterPro" id="IPR030391">
    <property type="entry name" value="MeTrfase_TrmA_CS"/>
</dbReference>
<sequence>MGEERTFSVETVTQEGEGLSRGDGFVVFVPGALPGERVRARVVQLKRDYARAELLALESASPDRTPPPCPVYGRCGGCTLQHATYEAQLRYKEAFVRDALRRLAQIPEPPVLPICGAKEPWRYRNKVQMVAGGSPGALRVGYYARGTHAFVPVDDCLLAPEEFASLAAEAAKILNAFGLAPYDEARRTGFVRHLVLRKSFAYGELMLVLVTARREFPQGQAFARELVRRFPALVSVWQNVQPRPTNFVFGDEARLLYGRETLRERLGELELDVTYRSFLQVNTRQAEVLYREVEALGEFRPEDEVAEAYSGIGSLSLWLARKVRRVSGVEVVAEAVRDARENARKNGIANAEFHLGRAEEVFPRWAEAGRRADVVVVNPPRKGLPPEMIRAAAALSPRAVVYVSCNPATLARDVARFREHGYDLQVVRPVDLFPQTGHVESVAVLRRA</sequence>
<protein>
    <submittedName>
        <fullName evidence="9">23S rRNA m(5)U-1939 methyltransferase</fullName>
    </submittedName>
</protein>
<proteinExistence type="inferred from homology"/>
<name>A0A660L0F5_9BACL</name>
<evidence type="ECO:0000256" key="4">
    <source>
        <dbReference type="ARBA" id="ARBA00022691"/>
    </source>
</evidence>
<dbReference type="PANTHER" id="PTHR11061">
    <property type="entry name" value="RNA M5U METHYLTRANSFERASE"/>
    <property type="match status" value="1"/>
</dbReference>
<dbReference type="EMBL" id="RBIJ01000003">
    <property type="protein sequence ID" value="RKQ84730.1"/>
    <property type="molecule type" value="Genomic_DNA"/>
</dbReference>
<feature type="active site" description="Nucleophile" evidence="6">
    <location>
        <position position="405"/>
    </location>
</feature>